<dbReference type="PANTHER" id="PTHR33395:SF22">
    <property type="entry name" value="REVERSE TRANSCRIPTASE DOMAIN-CONTAINING PROTEIN"/>
    <property type="match status" value="1"/>
</dbReference>
<dbReference type="Gene3D" id="3.60.10.10">
    <property type="entry name" value="Endonuclease/exonuclease/phosphatase"/>
    <property type="match status" value="1"/>
</dbReference>
<dbReference type="Proteomes" id="UP001333110">
    <property type="component" value="Unassembled WGS sequence"/>
</dbReference>
<evidence type="ECO:0000313" key="2">
    <source>
        <dbReference type="Proteomes" id="UP001333110"/>
    </source>
</evidence>
<gene>
    <name evidence="1" type="ORF">QYF61_012422</name>
</gene>
<keyword evidence="2" id="KW-1185">Reference proteome</keyword>
<proteinExistence type="predicted"/>
<reference evidence="1 2" key="1">
    <citation type="journal article" date="2023" name="J. Hered.">
        <title>Chromosome-level genome of the wood stork (Mycteria americana) provides insight into avian chromosome evolution.</title>
        <authorList>
            <person name="Flamio R. Jr."/>
            <person name="Ramstad K.M."/>
        </authorList>
    </citation>
    <scope>NUCLEOTIDE SEQUENCE [LARGE SCALE GENOMIC DNA]</scope>
    <source>
        <strain evidence="1">JAX WOST 10</strain>
    </source>
</reference>
<dbReference type="GO" id="GO:0031012">
    <property type="term" value="C:extracellular matrix"/>
    <property type="evidence" value="ECO:0007669"/>
    <property type="project" value="TreeGrafter"/>
</dbReference>
<organism evidence="1 2">
    <name type="scientific">Mycteria americana</name>
    <name type="common">Wood stork</name>
    <dbReference type="NCBI Taxonomy" id="33587"/>
    <lineage>
        <taxon>Eukaryota</taxon>
        <taxon>Metazoa</taxon>
        <taxon>Chordata</taxon>
        <taxon>Craniata</taxon>
        <taxon>Vertebrata</taxon>
        <taxon>Euteleostomi</taxon>
        <taxon>Archelosauria</taxon>
        <taxon>Archosauria</taxon>
        <taxon>Dinosauria</taxon>
        <taxon>Saurischia</taxon>
        <taxon>Theropoda</taxon>
        <taxon>Coelurosauria</taxon>
        <taxon>Aves</taxon>
        <taxon>Neognathae</taxon>
        <taxon>Neoaves</taxon>
        <taxon>Aequornithes</taxon>
        <taxon>Ciconiiformes</taxon>
        <taxon>Ciconiidae</taxon>
        <taxon>Mycteria</taxon>
    </lineage>
</organism>
<dbReference type="PANTHER" id="PTHR33395">
    <property type="entry name" value="TRANSCRIPTASE, PUTATIVE-RELATED-RELATED"/>
    <property type="match status" value="1"/>
</dbReference>
<dbReference type="InterPro" id="IPR036691">
    <property type="entry name" value="Endo/exonu/phosph_ase_sf"/>
</dbReference>
<sequence length="249" mass="28909">MNQERALVAKAANGALGCLRRSVVSRRREVILPLCSALVSPHPEYCAHARETWSYWRECRQRATKVVKGLERLSYEEWLKELGLFNLEKGRLGGSHKSFYTEHDVMWYGIALWSVWINYPGRVPSQLLLHLAEHGKLKRAWGLWVKMRGKANKADTLLGACYRPPNQDEEADEAFYKQLAGVSRLLALVLMGGFNLPDVCWKYNTAERKQSRRFLEHVEDNFLTQLVSEPTREGTSLDLQTEKDWWEMW</sequence>
<dbReference type="GO" id="GO:0061343">
    <property type="term" value="P:cell adhesion involved in heart morphogenesis"/>
    <property type="evidence" value="ECO:0007669"/>
    <property type="project" value="TreeGrafter"/>
</dbReference>
<comment type="caution">
    <text evidence="1">The sequence shown here is derived from an EMBL/GenBank/DDBJ whole genome shotgun (WGS) entry which is preliminary data.</text>
</comment>
<dbReference type="AlphaFoldDB" id="A0AAN7NSE5"/>
<evidence type="ECO:0000313" key="1">
    <source>
        <dbReference type="EMBL" id="KAK4821080.1"/>
    </source>
</evidence>
<dbReference type="EMBL" id="JAUNZN010000005">
    <property type="protein sequence ID" value="KAK4821080.1"/>
    <property type="molecule type" value="Genomic_DNA"/>
</dbReference>
<name>A0AAN7NSE5_MYCAM</name>
<accession>A0AAN7NSE5</accession>
<dbReference type="GO" id="GO:0007508">
    <property type="term" value="P:larval heart development"/>
    <property type="evidence" value="ECO:0007669"/>
    <property type="project" value="TreeGrafter"/>
</dbReference>
<protein>
    <submittedName>
        <fullName evidence="1">Uncharacterized protein</fullName>
    </submittedName>
</protein>